<dbReference type="eggNOG" id="ENOG5033FRD">
    <property type="taxonomic scope" value="Bacteria"/>
</dbReference>
<protein>
    <submittedName>
        <fullName evidence="1">Uncharacterized protein</fullName>
    </submittedName>
</protein>
<keyword evidence="2" id="KW-1185">Reference proteome</keyword>
<evidence type="ECO:0000313" key="1">
    <source>
        <dbReference type="EMBL" id="EFM09679.1"/>
    </source>
</evidence>
<reference evidence="1 2" key="1">
    <citation type="submission" date="2010-07" db="EMBL/GenBank/DDBJ databases">
        <title>The draft genome of Paenibacillus curdlanolyticus YK9.</title>
        <authorList>
            <consortium name="US DOE Joint Genome Institute (JGI-PGF)"/>
            <person name="Lucas S."/>
            <person name="Copeland A."/>
            <person name="Lapidus A."/>
            <person name="Cheng J.-F."/>
            <person name="Bruce D."/>
            <person name="Goodwin L."/>
            <person name="Pitluck S."/>
            <person name="Land M.L."/>
            <person name="Hauser L."/>
            <person name="Chang Y.-J."/>
            <person name="Jeffries C."/>
            <person name="Anderson I.J."/>
            <person name="Johnson E."/>
            <person name="Loganathan U."/>
            <person name="Mulhopadhyay B."/>
            <person name="Kyrpides N."/>
            <person name="Woyke T.J."/>
        </authorList>
    </citation>
    <scope>NUCLEOTIDE SEQUENCE [LARGE SCALE GENOMIC DNA]</scope>
    <source>
        <strain evidence="1 2">YK9</strain>
    </source>
</reference>
<dbReference type="Proteomes" id="UP000005387">
    <property type="component" value="Unassembled WGS sequence"/>
</dbReference>
<organism evidence="1 2">
    <name type="scientific">Paenibacillus curdlanolyticus YK9</name>
    <dbReference type="NCBI Taxonomy" id="717606"/>
    <lineage>
        <taxon>Bacteria</taxon>
        <taxon>Bacillati</taxon>
        <taxon>Bacillota</taxon>
        <taxon>Bacilli</taxon>
        <taxon>Bacillales</taxon>
        <taxon>Paenibacillaceae</taxon>
        <taxon>Paenibacillus</taxon>
    </lineage>
</organism>
<gene>
    <name evidence="1" type="ORF">PaecuDRAFT_3728</name>
</gene>
<sequence length="109" mass="12990">MTQRKPHATWLDDYLDLYNYAGQLQDTAWQEELLNTIRNGPPAELHADQELPKQRQKELWTEFQALNNKLIELFELIKMSKSQQELEGIRQVMWALKRRRLEIGRQLAA</sequence>
<evidence type="ECO:0000313" key="2">
    <source>
        <dbReference type="Proteomes" id="UP000005387"/>
    </source>
</evidence>
<dbReference type="RefSeq" id="WP_006039714.1">
    <property type="nucleotide sequence ID" value="NZ_AEDD01000010.1"/>
</dbReference>
<dbReference type="EMBL" id="AEDD01000010">
    <property type="protein sequence ID" value="EFM09679.1"/>
    <property type="molecule type" value="Genomic_DNA"/>
</dbReference>
<dbReference type="STRING" id="717606.PaecuDRAFT_3728"/>
<name>E0ICW4_9BACL</name>
<dbReference type="OrthoDB" id="2988996at2"/>
<accession>E0ICW4</accession>
<dbReference type="AlphaFoldDB" id="E0ICW4"/>
<proteinExistence type="predicted"/>